<feature type="domain" description="Macro" evidence="2">
    <location>
        <begin position="307"/>
        <end position="445"/>
    </location>
</feature>
<dbReference type="InterPro" id="IPR002589">
    <property type="entry name" value="Macro_dom"/>
</dbReference>
<dbReference type="Proteomes" id="UP000282289">
    <property type="component" value="Unassembled WGS sequence"/>
</dbReference>
<dbReference type="Gene3D" id="1.10.10.2910">
    <property type="match status" value="1"/>
</dbReference>
<dbReference type="AlphaFoldDB" id="A0A7Z6U5K8"/>
<protein>
    <submittedName>
        <fullName evidence="3">Putative Zn peptidase</fullName>
    </submittedName>
</protein>
<evidence type="ECO:0000313" key="4">
    <source>
        <dbReference type="Proteomes" id="UP000282289"/>
    </source>
</evidence>
<evidence type="ECO:0000259" key="2">
    <source>
        <dbReference type="SMART" id="SM00506"/>
    </source>
</evidence>
<gene>
    <name evidence="3" type="ORF">ALQ15_02862</name>
</gene>
<dbReference type="Gene3D" id="3.40.220.10">
    <property type="entry name" value="Leucine Aminopeptidase, subunit E, domain 1"/>
    <property type="match status" value="1"/>
</dbReference>
<proteinExistence type="predicted"/>
<dbReference type="PANTHER" id="PTHR12521:SF0">
    <property type="entry name" value="ADP-RIBOSE GLYCOHYDROLASE OARD1"/>
    <property type="match status" value="1"/>
</dbReference>
<comment type="catalytic activity">
    <reaction evidence="1">
        <text>an N-(ADP-alpha-D-ribosyl)-thymidine in DNA + H2O = a thymidine in DNA + ADP-D-ribose</text>
        <dbReference type="Rhea" id="RHEA:71655"/>
        <dbReference type="Rhea" id="RHEA-COMP:13556"/>
        <dbReference type="Rhea" id="RHEA-COMP:18051"/>
        <dbReference type="ChEBI" id="CHEBI:15377"/>
        <dbReference type="ChEBI" id="CHEBI:57967"/>
        <dbReference type="ChEBI" id="CHEBI:137386"/>
        <dbReference type="ChEBI" id="CHEBI:191199"/>
    </reaction>
    <physiologicalReaction direction="left-to-right" evidence="1">
        <dbReference type="Rhea" id="RHEA:71656"/>
    </physiologicalReaction>
</comment>
<dbReference type="InterPro" id="IPR010359">
    <property type="entry name" value="IrrE_HExxH"/>
</dbReference>
<dbReference type="PANTHER" id="PTHR12521">
    <property type="entry name" value="PROTEIN C6ORF130"/>
    <property type="match status" value="1"/>
</dbReference>
<dbReference type="InterPro" id="IPR043472">
    <property type="entry name" value="Macro_dom-like"/>
</dbReference>
<evidence type="ECO:0000313" key="3">
    <source>
        <dbReference type="EMBL" id="RMP78215.1"/>
    </source>
</evidence>
<name>A0A7Z6U5K8_PSESF</name>
<dbReference type="InterPro" id="IPR050892">
    <property type="entry name" value="ADP-ribose_metab_enzymes"/>
</dbReference>
<accession>A0A7Z6U5K8</accession>
<dbReference type="SMART" id="SM00506">
    <property type="entry name" value="A1pp"/>
    <property type="match status" value="1"/>
</dbReference>
<organism evidence="3 4">
    <name type="scientific">Pseudomonas syringae pv. actinidiae</name>
    <dbReference type="NCBI Taxonomy" id="103796"/>
    <lineage>
        <taxon>Bacteria</taxon>
        <taxon>Pseudomonadati</taxon>
        <taxon>Pseudomonadota</taxon>
        <taxon>Gammaproteobacteria</taxon>
        <taxon>Pseudomonadales</taxon>
        <taxon>Pseudomonadaceae</taxon>
        <taxon>Pseudomonas</taxon>
        <taxon>Pseudomonas syringae</taxon>
    </lineage>
</organism>
<dbReference type="SUPFAM" id="SSF52949">
    <property type="entry name" value="Macro domain-like"/>
    <property type="match status" value="1"/>
</dbReference>
<reference evidence="3 4" key="1">
    <citation type="submission" date="2018-08" db="EMBL/GenBank/DDBJ databases">
        <title>Recombination of ecologically and evolutionarily significant loci maintains genetic cohesion in the Pseudomonas syringae species complex.</title>
        <authorList>
            <person name="Dillon M."/>
            <person name="Thakur S."/>
            <person name="Almeida R.N.D."/>
            <person name="Weir B.S."/>
            <person name="Guttman D.S."/>
        </authorList>
    </citation>
    <scope>NUCLEOTIDE SEQUENCE [LARGE SCALE GENOMIC DNA]</scope>
    <source>
        <strain evidence="3 4">ICMP 19589</strain>
    </source>
</reference>
<dbReference type="Pfam" id="PF06114">
    <property type="entry name" value="Peptidase_M78"/>
    <property type="match status" value="1"/>
</dbReference>
<evidence type="ECO:0000256" key="1">
    <source>
        <dbReference type="ARBA" id="ARBA00035885"/>
    </source>
</evidence>
<dbReference type="GO" id="GO:0140291">
    <property type="term" value="P:peptidyl-glutamate ADP-deribosylation"/>
    <property type="evidence" value="ECO:0007669"/>
    <property type="project" value="TreeGrafter"/>
</dbReference>
<dbReference type="EMBL" id="RBQT01000099">
    <property type="protein sequence ID" value="RMP78215.1"/>
    <property type="molecule type" value="Genomic_DNA"/>
</dbReference>
<sequence length="463" mass="50121">MALHPATEASDNGSVDKAAACLRKRDSMTQKFNWTNPSVLSFAAGGDPVLAMENRARQLVLKAMDDGWGGPPFDPLALAALLDIRTDARGDIPDARLRSLDEGQLVLEYNPMRPRGRLRFSIAHEVAHSLFADCHEEVRHRGGDTASRSDNWQLEVLCNIGAAELLMPLGSFPQLAESVPTILQVAEIRKTFDVSVEACLIRSIKLATSPSAAFCASYHQDDGVYRVDYIIPAPGWPCPIRPGESFTNDGVVSEASAIGFTSIGDEDVRGKSYRIECMGLAPYPGNLVPRVVGIIRPNDATEFTQPSLTEVVGDVLKPHGSGPRLIAHVVPNTPAQWGGRGFAHQVKKHFPEVWDQYRSETAAVDQIPALGQVYIGAHGNGISFAHMVAQKGYGATKNQRLSYAAFAACLSQVREKALEIGASVHMPRVGTGHGGANWDVIKELIAEELVDKGVRTTVYQLPS</sequence>
<comment type="caution">
    <text evidence="3">The sequence shown here is derived from an EMBL/GenBank/DDBJ whole genome shotgun (WGS) entry which is preliminary data.</text>
</comment>